<dbReference type="NCBIfam" id="TIGR02937">
    <property type="entry name" value="sigma70-ECF"/>
    <property type="match status" value="1"/>
</dbReference>
<dbReference type="SUPFAM" id="SSF88659">
    <property type="entry name" value="Sigma3 and sigma4 domains of RNA polymerase sigma factors"/>
    <property type="match status" value="1"/>
</dbReference>
<dbReference type="InterPro" id="IPR013325">
    <property type="entry name" value="RNA_pol_sigma_r2"/>
</dbReference>
<evidence type="ECO:0000259" key="6">
    <source>
        <dbReference type="Pfam" id="PF08281"/>
    </source>
</evidence>
<reference evidence="9" key="3">
    <citation type="submission" date="2019-06" db="EMBL/GenBank/DDBJ databases">
        <authorList>
            <person name="Le Quere A."/>
            <person name="Colella S."/>
        </authorList>
    </citation>
    <scope>NUCLEOTIDE SEQUENCE</scope>
    <source>
        <strain evidence="9">EmedicaeMD41</strain>
    </source>
</reference>
<reference evidence="8" key="1">
    <citation type="submission" date="2017-04" db="EMBL/GenBank/DDBJ databases">
        <authorList>
            <person name="Porter S."/>
            <person name="Friesen M.L."/>
            <person name="Faber-Hammond J."/>
        </authorList>
    </citation>
    <scope>NUCLEOTIDE SEQUENCE</scope>
    <source>
        <strain evidence="8">Str16</strain>
    </source>
</reference>
<evidence type="ECO:0000256" key="3">
    <source>
        <dbReference type="ARBA" id="ARBA00023082"/>
    </source>
</evidence>
<proteinExistence type="inferred from homology"/>
<organism evidence="9">
    <name type="scientific">Sinorhizobium medicae</name>
    <dbReference type="NCBI Taxonomy" id="110321"/>
    <lineage>
        <taxon>Bacteria</taxon>
        <taxon>Pseudomonadati</taxon>
        <taxon>Pseudomonadota</taxon>
        <taxon>Alphaproteobacteria</taxon>
        <taxon>Hyphomicrobiales</taxon>
        <taxon>Rhizobiaceae</taxon>
        <taxon>Sinorhizobium/Ensifer group</taxon>
        <taxon>Sinorhizobium</taxon>
    </lineage>
</organism>
<sequence length="184" mass="21188">MPHGRDGLKNGAGETISSPDPFEDKILALMPALRRYSRSLARSDTDGEDLLQDCVEKVLARRMQWRGVNLRAWAFTIMTNLYRNGHRHRARHPEVEFDQALDLRAEENNADPLERQRLVHALERLSADNRAVLMLVVIEGYRYQDVADMMEIPIGTVMSRLSRARRQLAEAMKDDNVIALRRPK</sequence>
<dbReference type="InterPro" id="IPR053866">
    <property type="entry name" value="PhyR_sigma2"/>
</dbReference>
<dbReference type="InterPro" id="IPR013249">
    <property type="entry name" value="RNA_pol_sigma70_r4_t2"/>
</dbReference>
<gene>
    <name evidence="8" type="ORF">BMJ33_03510</name>
    <name evidence="9" type="ORF">EMEDMD4_240034</name>
</gene>
<dbReference type="RefSeq" id="WP_011976130.1">
    <property type="nucleotide sequence ID" value="NZ_ATYC01000022.1"/>
</dbReference>
<comment type="similarity">
    <text evidence="1">Belongs to the sigma-70 factor family. ECF subfamily.</text>
</comment>
<protein>
    <submittedName>
        <fullName evidence="8">RNA polymerase subunit sigma-70</fullName>
    </submittedName>
    <submittedName>
        <fullName evidence="9">RNA polymerase, sigma-24 subunit, ECF subfamily</fullName>
    </submittedName>
</protein>
<feature type="domain" description="PhyR sigma2" evidence="7">
    <location>
        <begin position="27"/>
        <end position="78"/>
    </location>
</feature>
<dbReference type="SUPFAM" id="SSF88946">
    <property type="entry name" value="Sigma2 domain of RNA polymerase sigma factors"/>
    <property type="match status" value="1"/>
</dbReference>
<keyword evidence="3" id="KW-0731">Sigma factor</keyword>
<dbReference type="InterPro" id="IPR013324">
    <property type="entry name" value="RNA_pol_sigma_r3/r4-like"/>
</dbReference>
<dbReference type="Gene3D" id="1.10.1740.10">
    <property type="match status" value="1"/>
</dbReference>
<dbReference type="CDD" id="cd06171">
    <property type="entry name" value="Sigma70_r4"/>
    <property type="match status" value="1"/>
</dbReference>
<dbReference type="Gene3D" id="1.10.10.10">
    <property type="entry name" value="Winged helix-like DNA-binding domain superfamily/Winged helix DNA-binding domain"/>
    <property type="match status" value="1"/>
</dbReference>
<evidence type="ECO:0000256" key="2">
    <source>
        <dbReference type="ARBA" id="ARBA00023015"/>
    </source>
</evidence>
<dbReference type="OMA" id="GQWRGLN"/>
<name>A0A508WZV0_9HYPH</name>
<dbReference type="InterPro" id="IPR014284">
    <property type="entry name" value="RNA_pol_sigma-70_dom"/>
</dbReference>
<evidence type="ECO:0000256" key="5">
    <source>
        <dbReference type="SAM" id="MobiDB-lite"/>
    </source>
</evidence>
<keyword evidence="4" id="KW-0804">Transcription</keyword>
<dbReference type="PANTHER" id="PTHR43133:SF25">
    <property type="entry name" value="RNA POLYMERASE SIGMA FACTOR RFAY-RELATED"/>
    <property type="match status" value="1"/>
</dbReference>
<dbReference type="EMBL" id="CABFNB010000089">
    <property type="protein sequence ID" value="VTZ61091.1"/>
    <property type="molecule type" value="Genomic_DNA"/>
</dbReference>
<dbReference type="Proteomes" id="UP000507954">
    <property type="component" value="Unassembled WGS sequence"/>
</dbReference>
<dbReference type="Pfam" id="PF08281">
    <property type="entry name" value="Sigma70_r4_2"/>
    <property type="match status" value="1"/>
</dbReference>
<evidence type="ECO:0000313" key="10">
    <source>
        <dbReference type="Proteomes" id="UP001190825"/>
    </source>
</evidence>
<feature type="domain" description="RNA polymerase sigma factor 70 region 4 type 2" evidence="6">
    <location>
        <begin position="116"/>
        <end position="168"/>
    </location>
</feature>
<dbReference type="PANTHER" id="PTHR43133">
    <property type="entry name" value="RNA POLYMERASE ECF-TYPE SIGMA FACTO"/>
    <property type="match status" value="1"/>
</dbReference>
<evidence type="ECO:0000313" key="8">
    <source>
        <dbReference type="EMBL" id="PLU07921.1"/>
    </source>
</evidence>
<keyword evidence="2" id="KW-0805">Transcription regulation</keyword>
<dbReference type="GO" id="GO:0016987">
    <property type="term" value="F:sigma factor activity"/>
    <property type="evidence" value="ECO:0007669"/>
    <property type="project" value="UniProtKB-KW"/>
</dbReference>
<reference evidence="8 10" key="2">
    <citation type="journal article" date="2018" name="FEMS Microbiol. Ecol.">
        <title>Co-invading symbiotic mutualists of Medicago polymorpha retain high ancestral diversity and contain diverse accessory genomes.</title>
        <authorList>
            <person name="Porter S.S."/>
            <person name="Faber-Hammond J.J."/>
            <person name="Friesen M.L."/>
        </authorList>
    </citation>
    <scope>NUCLEOTIDE SEQUENCE [LARGE SCALE GENOMIC DNA]</scope>
    <source>
        <strain evidence="8 10">Str16</strain>
    </source>
</reference>
<dbReference type="InterPro" id="IPR039425">
    <property type="entry name" value="RNA_pol_sigma-70-like"/>
</dbReference>
<accession>A0A508WZV0</accession>
<dbReference type="GO" id="GO:0003677">
    <property type="term" value="F:DNA binding"/>
    <property type="evidence" value="ECO:0007669"/>
    <property type="project" value="InterPro"/>
</dbReference>
<evidence type="ECO:0000313" key="9">
    <source>
        <dbReference type="EMBL" id="VTZ61091.1"/>
    </source>
</evidence>
<evidence type="ECO:0000256" key="4">
    <source>
        <dbReference type="ARBA" id="ARBA00023163"/>
    </source>
</evidence>
<feature type="region of interest" description="Disordered" evidence="5">
    <location>
        <begin position="1"/>
        <end position="20"/>
    </location>
</feature>
<dbReference type="AlphaFoldDB" id="A0A508WZV0"/>
<dbReference type="Pfam" id="PF22029">
    <property type="entry name" value="PhyR_sigma2"/>
    <property type="match status" value="1"/>
</dbReference>
<dbReference type="GeneID" id="61612906"/>
<dbReference type="Proteomes" id="UP001190825">
    <property type="component" value="Unassembled WGS sequence"/>
</dbReference>
<keyword evidence="10" id="KW-1185">Reference proteome</keyword>
<dbReference type="InterPro" id="IPR036388">
    <property type="entry name" value="WH-like_DNA-bd_sf"/>
</dbReference>
<evidence type="ECO:0000256" key="1">
    <source>
        <dbReference type="ARBA" id="ARBA00010641"/>
    </source>
</evidence>
<evidence type="ECO:0000259" key="7">
    <source>
        <dbReference type="Pfam" id="PF22029"/>
    </source>
</evidence>
<dbReference type="GO" id="GO:0006352">
    <property type="term" value="P:DNA-templated transcription initiation"/>
    <property type="evidence" value="ECO:0007669"/>
    <property type="project" value="InterPro"/>
</dbReference>
<dbReference type="EMBL" id="NBUC01000034">
    <property type="protein sequence ID" value="PLU07921.1"/>
    <property type="molecule type" value="Genomic_DNA"/>
</dbReference>